<organism evidence="2 3">
    <name type="scientific">Sediminihaliea albiluteola</name>
    <dbReference type="NCBI Taxonomy" id="2758564"/>
    <lineage>
        <taxon>Bacteria</taxon>
        <taxon>Pseudomonadati</taxon>
        <taxon>Pseudomonadota</taxon>
        <taxon>Gammaproteobacteria</taxon>
        <taxon>Cellvibrionales</taxon>
        <taxon>Halieaceae</taxon>
        <taxon>Sediminihaliea</taxon>
    </lineage>
</organism>
<accession>A0A7W2TYH7</accession>
<feature type="chain" id="PRO_5031412933" evidence="1">
    <location>
        <begin position="27"/>
        <end position="343"/>
    </location>
</feature>
<dbReference type="EMBL" id="JACFXU010000018">
    <property type="protein sequence ID" value="MBA6414294.1"/>
    <property type="molecule type" value="Genomic_DNA"/>
</dbReference>
<feature type="signal peptide" evidence="1">
    <location>
        <begin position="1"/>
        <end position="26"/>
    </location>
</feature>
<dbReference type="AlphaFoldDB" id="A0A7W2TYH7"/>
<name>A0A7W2TYH7_9GAMM</name>
<dbReference type="Pfam" id="PF04338">
    <property type="entry name" value="DUF481"/>
    <property type="match status" value="1"/>
</dbReference>
<gene>
    <name evidence="2" type="ORF">H2508_14355</name>
</gene>
<keyword evidence="3" id="KW-1185">Reference proteome</keyword>
<comment type="caution">
    <text evidence="2">The sequence shown here is derived from an EMBL/GenBank/DDBJ whole genome shotgun (WGS) entry which is preliminary data.</text>
</comment>
<keyword evidence="1" id="KW-0732">Signal</keyword>
<reference evidence="2 3" key="1">
    <citation type="submission" date="2020-07" db="EMBL/GenBank/DDBJ databases">
        <title>Halieaceae bacterium, F7430, whole genome shotgun sequencing project.</title>
        <authorList>
            <person name="Jiang S."/>
            <person name="Liu Z.W."/>
            <person name="Du Z.J."/>
        </authorList>
    </citation>
    <scope>NUCLEOTIDE SEQUENCE [LARGE SCALE GENOMIC DNA]</scope>
    <source>
        <strain evidence="2 3">F7430</strain>
    </source>
</reference>
<evidence type="ECO:0000313" key="2">
    <source>
        <dbReference type="EMBL" id="MBA6414294.1"/>
    </source>
</evidence>
<dbReference type="RefSeq" id="WP_182175273.1">
    <property type="nucleotide sequence ID" value="NZ_JACFXU010000018.1"/>
</dbReference>
<dbReference type="InterPro" id="IPR007433">
    <property type="entry name" value="DUF481"/>
</dbReference>
<evidence type="ECO:0000313" key="3">
    <source>
        <dbReference type="Proteomes" id="UP000539350"/>
    </source>
</evidence>
<sequence>MKRSRTHKLLFPLVIICQLFTHSVLADRLYTTDGESIPGTLLGLENGKLRWKSEVYGELSVDQFHIRRIESHGHFDFKLSGRELNNCWMYVQRDRQLLHCNEGVEVLKSWKLVLAAGDSVNEPPPILVQKGNINIAAEDSSGNNNLSKINVDARSEMRFIESRHTIMLRYQEERLDSETARNMWRSAYQYDQFFTEQWFVVGNASYEEDEFKDIEQRTLLGLGMGYQFLETSYVDLFAKGTVNYFDEQFSLGHDRVTPAFLWSLDFAWRFNDKGMEFFHRHAMLQAFQSSEDYEVSTLTGFKYPINGQFSSTIQLQYDYDNLPSQDDIEQKDQTWSIGLNYKW</sequence>
<dbReference type="Proteomes" id="UP000539350">
    <property type="component" value="Unassembled WGS sequence"/>
</dbReference>
<proteinExistence type="predicted"/>
<protein>
    <submittedName>
        <fullName evidence="2">DUF481 domain-containing protein</fullName>
    </submittedName>
</protein>
<evidence type="ECO:0000256" key="1">
    <source>
        <dbReference type="SAM" id="SignalP"/>
    </source>
</evidence>